<evidence type="ECO:0000313" key="3">
    <source>
        <dbReference type="Proteomes" id="UP000326924"/>
    </source>
</evidence>
<sequence>MRTNVQWRREGWIPDLRKHQAANSGMNLLSTFSTRAVEWVGKHDRVVEPPDSDSPMNGVLLKVELRWNATAIGAKRRRLAEAELELQQIAEPASQDIAEPVVPGLGAEEGEEIGKESGDVAEAEDLY</sequence>
<protein>
    <submittedName>
        <fullName evidence="2">Uncharacterized protein</fullName>
    </submittedName>
</protein>
<feature type="region of interest" description="Disordered" evidence="1">
    <location>
        <begin position="91"/>
        <end position="127"/>
    </location>
</feature>
<gene>
    <name evidence="2" type="ORF">FN846DRAFT_903828</name>
</gene>
<proteinExistence type="predicted"/>
<dbReference type="EMBL" id="VXIS01000028">
    <property type="protein sequence ID" value="KAA8912094.1"/>
    <property type="molecule type" value="Genomic_DNA"/>
</dbReference>
<comment type="caution">
    <text evidence="2">The sequence shown here is derived from an EMBL/GenBank/DDBJ whole genome shotgun (WGS) entry which is preliminary data.</text>
</comment>
<name>A0A5J5F6F7_9PEZI</name>
<evidence type="ECO:0000256" key="1">
    <source>
        <dbReference type="SAM" id="MobiDB-lite"/>
    </source>
</evidence>
<reference evidence="2 3" key="1">
    <citation type="submission" date="2019-09" db="EMBL/GenBank/DDBJ databases">
        <title>Draft genome of the ectomycorrhizal ascomycete Sphaerosporella brunnea.</title>
        <authorList>
            <consortium name="DOE Joint Genome Institute"/>
            <person name="Benucci G.M."/>
            <person name="Marozzi G."/>
            <person name="Antonielli L."/>
            <person name="Sanchez S."/>
            <person name="Marco P."/>
            <person name="Wang X."/>
            <person name="Falini L.B."/>
            <person name="Barry K."/>
            <person name="Haridas S."/>
            <person name="Lipzen A."/>
            <person name="Labutti K."/>
            <person name="Grigoriev I.V."/>
            <person name="Murat C."/>
            <person name="Martin F."/>
            <person name="Albertini E."/>
            <person name="Donnini D."/>
            <person name="Bonito G."/>
        </authorList>
    </citation>
    <scope>NUCLEOTIDE SEQUENCE [LARGE SCALE GENOMIC DNA]</scope>
    <source>
        <strain evidence="2 3">Sb_GMNB300</strain>
    </source>
</reference>
<evidence type="ECO:0000313" key="2">
    <source>
        <dbReference type="EMBL" id="KAA8912094.1"/>
    </source>
</evidence>
<organism evidence="2 3">
    <name type="scientific">Sphaerosporella brunnea</name>
    <dbReference type="NCBI Taxonomy" id="1250544"/>
    <lineage>
        <taxon>Eukaryota</taxon>
        <taxon>Fungi</taxon>
        <taxon>Dikarya</taxon>
        <taxon>Ascomycota</taxon>
        <taxon>Pezizomycotina</taxon>
        <taxon>Pezizomycetes</taxon>
        <taxon>Pezizales</taxon>
        <taxon>Pyronemataceae</taxon>
        <taxon>Sphaerosporella</taxon>
    </lineage>
</organism>
<dbReference type="InParanoid" id="A0A5J5F6F7"/>
<dbReference type="Proteomes" id="UP000326924">
    <property type="component" value="Unassembled WGS sequence"/>
</dbReference>
<keyword evidence="3" id="KW-1185">Reference proteome</keyword>
<accession>A0A5J5F6F7</accession>
<dbReference type="AlphaFoldDB" id="A0A5J5F6F7"/>